<evidence type="ECO:0000256" key="7">
    <source>
        <dbReference type="SAM" id="Phobius"/>
    </source>
</evidence>
<evidence type="ECO:0000256" key="3">
    <source>
        <dbReference type="ARBA" id="ARBA00022748"/>
    </source>
</evidence>
<dbReference type="PANTHER" id="PTHR30071">
    <property type="entry name" value="HEME EXPORTER PROTEIN C"/>
    <property type="match status" value="1"/>
</dbReference>
<organism evidence="9 10">
    <name type="scientific">Jatrophihabitans lederbergiae</name>
    <dbReference type="NCBI Taxonomy" id="3075547"/>
    <lineage>
        <taxon>Bacteria</taxon>
        <taxon>Bacillati</taxon>
        <taxon>Actinomycetota</taxon>
        <taxon>Actinomycetes</taxon>
        <taxon>Jatrophihabitantales</taxon>
        <taxon>Jatrophihabitantaceae</taxon>
        <taxon>Jatrophihabitans</taxon>
    </lineage>
</organism>
<evidence type="ECO:0000256" key="1">
    <source>
        <dbReference type="ARBA" id="ARBA00004141"/>
    </source>
</evidence>
<evidence type="ECO:0000259" key="8">
    <source>
        <dbReference type="Pfam" id="PF01578"/>
    </source>
</evidence>
<feature type="domain" description="Cytochrome c assembly protein" evidence="8">
    <location>
        <begin position="126"/>
        <end position="340"/>
    </location>
</feature>
<comment type="caution">
    <text evidence="9">The sequence shown here is derived from an EMBL/GenBank/DDBJ whole genome shotgun (WGS) entry which is preliminary data.</text>
</comment>
<evidence type="ECO:0000313" key="9">
    <source>
        <dbReference type="EMBL" id="MDT0260947.1"/>
    </source>
</evidence>
<feature type="transmembrane region" description="Helical" evidence="7">
    <location>
        <begin position="156"/>
        <end position="177"/>
    </location>
</feature>
<gene>
    <name evidence="9" type="primary">ccsB</name>
    <name evidence="9" type="ORF">RM423_06015</name>
</gene>
<feature type="transmembrane region" description="Helical" evidence="7">
    <location>
        <begin position="250"/>
        <end position="273"/>
    </location>
</feature>
<evidence type="ECO:0000256" key="6">
    <source>
        <dbReference type="SAM" id="MobiDB-lite"/>
    </source>
</evidence>
<keyword evidence="3" id="KW-0201">Cytochrome c-type biogenesis</keyword>
<feature type="transmembrane region" description="Helical" evidence="7">
    <location>
        <begin position="189"/>
        <end position="217"/>
    </location>
</feature>
<evidence type="ECO:0000256" key="2">
    <source>
        <dbReference type="ARBA" id="ARBA00022692"/>
    </source>
</evidence>
<dbReference type="Pfam" id="PF01578">
    <property type="entry name" value="Cytochrom_C_asm"/>
    <property type="match status" value="1"/>
</dbReference>
<keyword evidence="2 7" id="KW-0812">Transmembrane</keyword>
<reference evidence="10" key="1">
    <citation type="submission" date="2023-07" db="EMBL/GenBank/DDBJ databases">
        <title>30 novel species of actinomycetes from the DSMZ collection.</title>
        <authorList>
            <person name="Nouioui I."/>
        </authorList>
    </citation>
    <scope>NUCLEOTIDE SEQUENCE [LARGE SCALE GENOMIC DNA]</scope>
    <source>
        <strain evidence="10">DSM 44399</strain>
    </source>
</reference>
<proteinExistence type="predicted"/>
<evidence type="ECO:0000256" key="5">
    <source>
        <dbReference type="ARBA" id="ARBA00023136"/>
    </source>
</evidence>
<name>A0ABU2J7J5_9ACTN</name>
<dbReference type="InterPro" id="IPR017562">
    <property type="entry name" value="Cyt_c_biogenesis_CcsA"/>
</dbReference>
<dbReference type="NCBIfam" id="TIGR03144">
    <property type="entry name" value="cytochr_II_ccsB"/>
    <property type="match status" value="1"/>
</dbReference>
<dbReference type="Proteomes" id="UP001183176">
    <property type="component" value="Unassembled WGS sequence"/>
</dbReference>
<feature type="compositionally biased region" description="Gly residues" evidence="6">
    <location>
        <begin position="58"/>
        <end position="70"/>
    </location>
</feature>
<dbReference type="EMBL" id="JAVREH010000005">
    <property type="protein sequence ID" value="MDT0260947.1"/>
    <property type="molecule type" value="Genomic_DNA"/>
</dbReference>
<evidence type="ECO:0000313" key="10">
    <source>
        <dbReference type="Proteomes" id="UP001183176"/>
    </source>
</evidence>
<keyword evidence="5 7" id="KW-0472">Membrane</keyword>
<keyword evidence="4 7" id="KW-1133">Transmembrane helix</keyword>
<evidence type="ECO:0000256" key="4">
    <source>
        <dbReference type="ARBA" id="ARBA00022989"/>
    </source>
</evidence>
<feature type="transmembrane region" description="Helical" evidence="7">
    <location>
        <begin position="315"/>
        <end position="336"/>
    </location>
</feature>
<dbReference type="RefSeq" id="WP_311422103.1">
    <property type="nucleotide sequence ID" value="NZ_JAVREH010000005.1"/>
</dbReference>
<sequence>MAIDSGLASFSETLWTAATGTYLLAVVGYTGEYAFGKTGRIADTSPAVVREPAMAGVSSGGSVAGHGSTGYGSTSTGSPYGAGRVQRGSDASRRWGVAAVAFTILGALFHLASVAIRGIAVDRVPWGNMYEFTLVVALVATLAWLGTLVKMPQLRYLGLFVMMPVLLLMFLAGTFYTKASKLVPALQSYWLAIHVSSIATAEGILLTSAAITAMYLVRSRFERRSAAGITTGRFAGVGSRLPASASLDKAAYRTVAFAFPIYTAGVIFGAIWAEAAWGRYWGWDPKETWAFVAWVVYAMYLHARATAGWKGNRAAFINLFGFAAMTFNFFVVNIVISGLHSYAGLN</sequence>
<feature type="transmembrane region" description="Helical" evidence="7">
    <location>
        <begin position="95"/>
        <end position="120"/>
    </location>
</feature>
<feature type="transmembrane region" description="Helical" evidence="7">
    <location>
        <begin position="132"/>
        <end position="149"/>
    </location>
</feature>
<accession>A0ABU2J7J5</accession>
<feature type="transmembrane region" description="Helical" evidence="7">
    <location>
        <begin position="288"/>
        <end position="303"/>
    </location>
</feature>
<feature type="region of interest" description="Disordered" evidence="6">
    <location>
        <begin position="58"/>
        <end position="85"/>
    </location>
</feature>
<comment type="subcellular location">
    <subcellularLocation>
        <location evidence="1">Membrane</location>
        <topology evidence="1">Multi-pass membrane protein</topology>
    </subcellularLocation>
</comment>
<dbReference type="InterPro" id="IPR045062">
    <property type="entry name" value="Cyt_c_biogenesis_CcsA/CcmC"/>
</dbReference>
<dbReference type="PANTHER" id="PTHR30071:SF1">
    <property type="entry name" value="CYTOCHROME B_B6 PROTEIN-RELATED"/>
    <property type="match status" value="1"/>
</dbReference>
<feature type="compositionally biased region" description="Low complexity" evidence="6">
    <location>
        <begin position="71"/>
        <end position="83"/>
    </location>
</feature>
<dbReference type="InterPro" id="IPR002541">
    <property type="entry name" value="Cyt_c_assembly"/>
</dbReference>
<keyword evidence="10" id="KW-1185">Reference proteome</keyword>
<protein>
    <submittedName>
        <fullName evidence="9">C-type cytochrome biogenesis protein CcsB</fullName>
    </submittedName>
</protein>